<dbReference type="InterPro" id="IPR012001">
    <property type="entry name" value="Thiamin_PyroP_enz_TPP-bd_dom"/>
</dbReference>
<dbReference type="Proteomes" id="UP001168552">
    <property type="component" value="Unassembled WGS sequence"/>
</dbReference>
<dbReference type="Pfam" id="PF16582">
    <property type="entry name" value="TPP_enzyme_M_2"/>
    <property type="match status" value="1"/>
</dbReference>
<dbReference type="InterPro" id="IPR032264">
    <property type="entry name" value="MenD_middle"/>
</dbReference>
<feature type="domain" description="Menaquinone biosynthesis protein MenD middle" evidence="8">
    <location>
        <begin position="218"/>
        <end position="371"/>
    </location>
</feature>
<evidence type="ECO:0000259" key="7">
    <source>
        <dbReference type="Pfam" id="PF02776"/>
    </source>
</evidence>
<dbReference type="CDD" id="cd02009">
    <property type="entry name" value="TPP_SHCHC_synthase"/>
    <property type="match status" value="1"/>
</dbReference>
<accession>A0ABT8F1L1</accession>
<evidence type="ECO:0000313" key="9">
    <source>
        <dbReference type="EMBL" id="MDN4164126.1"/>
    </source>
</evidence>
<comment type="cofactor">
    <cofactor evidence="6">
        <name>thiamine diphosphate</name>
        <dbReference type="ChEBI" id="CHEBI:58937"/>
    </cofactor>
    <text evidence="6">Binds 1 thiamine pyrophosphate per subunit.</text>
</comment>
<dbReference type="Gene3D" id="3.40.50.970">
    <property type="match status" value="2"/>
</dbReference>
<comment type="pathway">
    <text evidence="6">Quinol/quinone metabolism; 1,4-dihydroxy-2-naphthoate biosynthesis; 1,4-dihydroxy-2-naphthoate from chorismate: step 2/7.</text>
</comment>
<evidence type="ECO:0000256" key="1">
    <source>
        <dbReference type="ARBA" id="ARBA00022679"/>
    </source>
</evidence>
<dbReference type="RefSeq" id="WP_320002653.1">
    <property type="nucleotide sequence ID" value="NZ_JAUHJS010000001.1"/>
</dbReference>
<evidence type="ECO:0000256" key="6">
    <source>
        <dbReference type="HAMAP-Rule" id="MF_01659"/>
    </source>
</evidence>
<proteinExistence type="inferred from homology"/>
<evidence type="ECO:0000256" key="4">
    <source>
        <dbReference type="ARBA" id="ARBA00023052"/>
    </source>
</evidence>
<dbReference type="InterPro" id="IPR029061">
    <property type="entry name" value="THDP-binding"/>
</dbReference>
<dbReference type="PANTHER" id="PTHR42916">
    <property type="entry name" value="2-SUCCINYL-5-ENOLPYRUVYL-6-HYDROXY-3-CYCLOHEXENE-1-CARBOXYLATE SYNTHASE"/>
    <property type="match status" value="1"/>
</dbReference>
<dbReference type="EMBL" id="JAUHJS010000001">
    <property type="protein sequence ID" value="MDN4164126.1"/>
    <property type="molecule type" value="Genomic_DNA"/>
</dbReference>
<dbReference type="HAMAP" id="MF_01659">
    <property type="entry name" value="MenD"/>
    <property type="match status" value="1"/>
</dbReference>
<organism evidence="9 10">
    <name type="scientific">Shiella aurantiaca</name>
    <dbReference type="NCBI Taxonomy" id="3058365"/>
    <lineage>
        <taxon>Bacteria</taxon>
        <taxon>Pseudomonadati</taxon>
        <taxon>Bacteroidota</taxon>
        <taxon>Cytophagia</taxon>
        <taxon>Cytophagales</taxon>
        <taxon>Shiellaceae</taxon>
        <taxon>Shiella</taxon>
    </lineage>
</organism>
<keyword evidence="10" id="KW-1185">Reference proteome</keyword>
<dbReference type="EC" id="2.2.1.9" evidence="6"/>
<comment type="subunit">
    <text evidence="6">Homodimer.</text>
</comment>
<gene>
    <name evidence="6 9" type="primary">menD</name>
    <name evidence="9" type="ORF">QWY31_01370</name>
</gene>
<comment type="cofactor">
    <cofactor evidence="6">
        <name>Mg(2+)</name>
        <dbReference type="ChEBI" id="CHEBI:18420"/>
    </cofactor>
    <cofactor evidence="6">
        <name>Mn(2+)</name>
        <dbReference type="ChEBI" id="CHEBI:29035"/>
    </cofactor>
</comment>
<comment type="pathway">
    <text evidence="6">Quinol/quinone metabolism; menaquinone biosynthesis.</text>
</comment>
<comment type="similarity">
    <text evidence="6">Belongs to the TPP enzyme family. MenD subfamily.</text>
</comment>
<dbReference type="NCBIfam" id="TIGR00173">
    <property type="entry name" value="menD"/>
    <property type="match status" value="1"/>
</dbReference>
<reference evidence="9" key="1">
    <citation type="submission" date="2023-06" db="EMBL/GenBank/DDBJ databases">
        <title>Cytophagales bacterium Strain LB-30, isolated from soil.</title>
        <authorList>
            <person name="Liu B."/>
        </authorList>
    </citation>
    <scope>NUCLEOTIDE SEQUENCE</scope>
    <source>
        <strain evidence="9">LB-30</strain>
    </source>
</reference>
<keyword evidence="5 6" id="KW-0464">Manganese</keyword>
<keyword evidence="4 6" id="KW-0786">Thiamine pyrophosphate</keyword>
<keyword evidence="2 6" id="KW-0479">Metal-binding</keyword>
<dbReference type="CDD" id="cd07037">
    <property type="entry name" value="TPP_PYR_MenD"/>
    <property type="match status" value="1"/>
</dbReference>
<feature type="domain" description="Thiamine pyrophosphate enzyme N-terminal TPP-binding" evidence="7">
    <location>
        <begin position="9"/>
        <end position="119"/>
    </location>
</feature>
<evidence type="ECO:0000256" key="3">
    <source>
        <dbReference type="ARBA" id="ARBA00022842"/>
    </source>
</evidence>
<name>A0ABT8F1L1_9BACT</name>
<dbReference type="SUPFAM" id="SSF52518">
    <property type="entry name" value="Thiamin diphosphate-binding fold (THDP-binding)"/>
    <property type="match status" value="2"/>
</dbReference>
<evidence type="ECO:0000256" key="2">
    <source>
        <dbReference type="ARBA" id="ARBA00022723"/>
    </source>
</evidence>
<keyword evidence="3 6" id="KW-0460">Magnesium</keyword>
<dbReference type="PIRSF" id="PIRSF004983">
    <property type="entry name" value="MenD"/>
    <property type="match status" value="1"/>
</dbReference>
<dbReference type="PANTHER" id="PTHR42916:SF1">
    <property type="entry name" value="PROTEIN PHYLLO, CHLOROPLASTIC"/>
    <property type="match status" value="1"/>
</dbReference>
<dbReference type="Pfam" id="PF02776">
    <property type="entry name" value="TPP_enzyme_N"/>
    <property type="match status" value="1"/>
</dbReference>
<comment type="caution">
    <text evidence="9">The sequence shown here is derived from an EMBL/GenBank/DDBJ whole genome shotgun (WGS) entry which is preliminary data.</text>
</comment>
<evidence type="ECO:0000313" key="10">
    <source>
        <dbReference type="Proteomes" id="UP001168552"/>
    </source>
</evidence>
<keyword evidence="6" id="KW-0474">Menaquinone biosynthesis</keyword>
<dbReference type="Gene3D" id="3.40.50.1220">
    <property type="entry name" value="TPP-binding domain"/>
    <property type="match status" value="1"/>
</dbReference>
<dbReference type="InterPro" id="IPR004433">
    <property type="entry name" value="MenaQ_synth_MenD"/>
</dbReference>
<keyword evidence="1 6" id="KW-0808">Transferase</keyword>
<evidence type="ECO:0000259" key="8">
    <source>
        <dbReference type="Pfam" id="PF16582"/>
    </source>
</evidence>
<dbReference type="GO" id="GO:0070204">
    <property type="term" value="F:2-succinyl-5-enolpyruvyl-6-hydroxy-3-cyclohexene-1-carboxylic-acid synthase activity"/>
    <property type="evidence" value="ECO:0007669"/>
    <property type="project" value="UniProtKB-EC"/>
</dbReference>
<protein>
    <recommendedName>
        <fullName evidence="6">2-succinyl-5-enolpyruvyl-6-hydroxy-3-cyclohexene-1-carboxylate synthase</fullName>
        <shortName evidence="6">SEPHCHC synthase</shortName>
        <ecNumber evidence="6">2.2.1.9</ecNumber>
    </recommendedName>
    <alternativeName>
        <fullName evidence="6">Menaquinone biosynthesis protein MenD</fullName>
    </alternativeName>
</protein>
<comment type="catalytic activity">
    <reaction evidence="6">
        <text>isochorismate + 2-oxoglutarate + H(+) = 5-enolpyruvoyl-6-hydroxy-2-succinyl-cyclohex-3-ene-1-carboxylate + CO2</text>
        <dbReference type="Rhea" id="RHEA:25593"/>
        <dbReference type="ChEBI" id="CHEBI:15378"/>
        <dbReference type="ChEBI" id="CHEBI:16526"/>
        <dbReference type="ChEBI" id="CHEBI:16810"/>
        <dbReference type="ChEBI" id="CHEBI:29780"/>
        <dbReference type="ChEBI" id="CHEBI:58818"/>
        <dbReference type="EC" id="2.2.1.9"/>
    </reaction>
</comment>
<evidence type="ECO:0000256" key="5">
    <source>
        <dbReference type="ARBA" id="ARBA00023211"/>
    </source>
</evidence>
<sequence>MILQPIIDIAEICAQLGVKEVVVSPGSRSALLTLAFVRHPAFRPKVISDERAAAFMALGMAQVHKVPTVLICTSGTAVYNFAPAVAEAYYQQVPLLVLTADRPPEWIGQWDGQTIQQQQIFGQHVKSSMQLPASYQHPDEVWHVQRIVSDSFHQAISYPQGPVHINVPIREPFYPQAGEVFAYSKNLRVRKEIGGQKQLNEAQWAELTHVMQDSPRKMLLIGQQDEWELDSYINELSQKGWLVVSDVIGNCTNKEAILHSDSFLPHTTNTENLRPDLLITMGKSIISKNLKLFLRKHKPTHHWHVAAEGAIADPFQTLTQVLRTDERLFLPELVAKSSQGDAAFAQQWKKLEKMAINQNAAFFEKQSSGEWAAIYTAMQTFESGNLHLANSMAVRYANFVGNRKKSVRVFANRGTSGIDGSNSTALGSVWASKVPTLLITGDMAFFYDRNAFWHNCPMDKLCVLVLNNHAGGIFGLIDGPSQQPELEEFFETNQALNAESLAQEFKLGYVRCQQMTEVQEAIVSFMQSGKGQIIEVVTDKKQNKAIFQEFKKQMQQALAEINR</sequence>
<comment type="function">
    <text evidence="6">Catalyzes the thiamine diphosphate-dependent decarboxylation of 2-oxoglutarate and the subsequent addition of the resulting succinic semialdehyde-thiamine pyrophosphate anion to isochorismate to yield 2-succinyl-5-enolpyruvyl-6-hydroxy-3-cyclohexene-1-carboxylate (SEPHCHC).</text>
</comment>